<evidence type="ECO:0000313" key="1">
    <source>
        <dbReference type="EMBL" id="KAH9501573.1"/>
    </source>
</evidence>
<evidence type="ECO:0000313" key="2">
    <source>
        <dbReference type="Proteomes" id="UP000790347"/>
    </source>
</evidence>
<dbReference type="AlphaFoldDB" id="A0A922L3F1"/>
<protein>
    <submittedName>
        <fullName evidence="1">Uncharacterized protein</fullName>
    </submittedName>
</protein>
<reference evidence="1" key="1">
    <citation type="submission" date="2013-05" db="EMBL/GenBank/DDBJ databases">
        <authorList>
            <person name="Yim A.K.Y."/>
            <person name="Chan T.F."/>
            <person name="Ji K.M."/>
            <person name="Liu X.Y."/>
            <person name="Zhou J.W."/>
            <person name="Li R.Q."/>
            <person name="Yang K.Y."/>
            <person name="Li J."/>
            <person name="Li M."/>
            <person name="Law P.T.W."/>
            <person name="Wu Y.L."/>
            <person name="Cai Z.L."/>
            <person name="Qin H."/>
            <person name="Bao Y."/>
            <person name="Leung R.K.K."/>
            <person name="Ng P.K.S."/>
            <person name="Zou J."/>
            <person name="Zhong X.J."/>
            <person name="Ran P.X."/>
            <person name="Zhong N.S."/>
            <person name="Liu Z.G."/>
            <person name="Tsui S.K.W."/>
        </authorList>
    </citation>
    <scope>NUCLEOTIDE SEQUENCE</scope>
    <source>
        <strain evidence="1">Derf</strain>
        <tissue evidence="1">Whole organism</tissue>
    </source>
</reference>
<sequence>MAIIVTRQSESQNHKSRNINHLTRPVTDAVSWNTLPELVDNVSNKRQSNLAKKNCDPPCSYHQTAIDL</sequence>
<proteinExistence type="predicted"/>
<comment type="caution">
    <text evidence="1">The sequence shown here is derived from an EMBL/GenBank/DDBJ whole genome shotgun (WGS) entry which is preliminary data.</text>
</comment>
<reference evidence="1" key="2">
    <citation type="journal article" date="2022" name="Res Sq">
        <title>Comparative Genomics Reveals Insights into the Divergent Evolution of Astigmatic Mites and Household Pest Adaptations.</title>
        <authorList>
            <person name="Xiong Q."/>
            <person name="Wan A.T.-Y."/>
            <person name="Liu X.-Y."/>
            <person name="Fung C.S.-H."/>
            <person name="Xiao X."/>
            <person name="Malainual N."/>
            <person name="Hou J."/>
            <person name="Wang L."/>
            <person name="Wang M."/>
            <person name="Yang K."/>
            <person name="Cui Y."/>
            <person name="Leung E."/>
            <person name="Nong W."/>
            <person name="Shin S.-K."/>
            <person name="Au S."/>
            <person name="Jeong K.Y."/>
            <person name="Chew F.T."/>
            <person name="Hui J."/>
            <person name="Leung T.F."/>
            <person name="Tungtrongchitr A."/>
            <person name="Zhong N."/>
            <person name="Liu Z."/>
            <person name="Tsui S."/>
        </authorList>
    </citation>
    <scope>NUCLEOTIDE SEQUENCE</scope>
    <source>
        <strain evidence="1">Derf</strain>
        <tissue evidence="1">Whole organism</tissue>
    </source>
</reference>
<dbReference type="EMBL" id="ASGP02000006">
    <property type="protein sequence ID" value="KAH9501573.1"/>
    <property type="molecule type" value="Genomic_DNA"/>
</dbReference>
<dbReference type="Proteomes" id="UP000790347">
    <property type="component" value="Unassembled WGS sequence"/>
</dbReference>
<keyword evidence="2" id="KW-1185">Reference proteome</keyword>
<name>A0A922L3F1_DERFA</name>
<accession>A0A922L3F1</accession>
<gene>
    <name evidence="1" type="ORF">DERF_012414</name>
</gene>
<organism evidence="1 2">
    <name type="scientific">Dermatophagoides farinae</name>
    <name type="common">American house dust mite</name>
    <dbReference type="NCBI Taxonomy" id="6954"/>
    <lineage>
        <taxon>Eukaryota</taxon>
        <taxon>Metazoa</taxon>
        <taxon>Ecdysozoa</taxon>
        <taxon>Arthropoda</taxon>
        <taxon>Chelicerata</taxon>
        <taxon>Arachnida</taxon>
        <taxon>Acari</taxon>
        <taxon>Acariformes</taxon>
        <taxon>Sarcoptiformes</taxon>
        <taxon>Astigmata</taxon>
        <taxon>Psoroptidia</taxon>
        <taxon>Analgoidea</taxon>
        <taxon>Pyroglyphidae</taxon>
        <taxon>Dermatophagoidinae</taxon>
        <taxon>Dermatophagoides</taxon>
    </lineage>
</organism>